<sequence>MSRLGKWSAGLLIGCYLSVLAAGIVAHALKVGINGNTLSYYFVWDMFCGWQAYDQRTHLIAESSSGRYYEVREPWGEFQPFSNLGRYQYDVFSHMMSKQINHILTHTSHEPIDSVYVVQEVWPKQYNLPESLWEEHFGGERDRLSYFHLRAVCRDDGTLVTLHHDWTNQQRLNAVADNPRLRQEARQAQSSFGSWYTPKLHSSGQERHESVMVPFGAALTRMFLPVMAMLPMLMRFPRVRELYSTDGTPVQMFELYGNGPVLPILPPGAATMLYSLMVFCLFCGVIGWRTRTSLAVGTILYTYFNLLDGVGTMTKYSVIANHLLVLLTVSSCGKLWSVDEWLRKRRTGEVTSLPRAYPVWPVRLMQLLFAFIYFGAAITKIQTEAFFSGEQMRSWMLSNWNYENPVGELVAMWSPVLLVSAYITVVWEILFGFLVWNPRLRLVMLGVGAAFHFGTWLLLGLYIFPAICLSGYLCFTQPQDVLRVRRWFRSLKFTSPLRGRIRIPVPALLPAGMVWAICGGLFALTALEAEVRSDLYGMNSDSGPLPLQEIDRAQAMHMIGSETPLREKDKFFSFHLGSLAIGGQLANRREDFEYGETLLAECNLNPPHEDMWVECVLEDADHHAIDTVGQVLTREMLRGQFIYRLGNRLSPGSYFMVLRSAGQEISRRSFTLSGEPCQLEPGVFGN</sequence>
<evidence type="ECO:0000313" key="9">
    <source>
        <dbReference type="EMBL" id="CAD7701908.1"/>
    </source>
</evidence>
<comment type="subcellular location">
    <subcellularLocation>
        <location evidence="1">Endomembrane system</location>
        <topology evidence="1">Multi-pass membrane protein</topology>
    </subcellularLocation>
</comment>
<evidence type="ECO:0000313" key="10">
    <source>
        <dbReference type="Proteomes" id="UP000708148"/>
    </source>
</evidence>
<dbReference type="InterPro" id="IPR011020">
    <property type="entry name" value="HTTM-like"/>
</dbReference>
<gene>
    <name evidence="9" type="ORF">OSTQU699_LOCUS7265</name>
</gene>
<keyword evidence="4 7" id="KW-0472">Membrane</keyword>
<feature type="transmembrane region" description="Helical" evidence="7">
    <location>
        <begin position="276"/>
        <end position="304"/>
    </location>
</feature>
<dbReference type="InterPro" id="IPR053934">
    <property type="entry name" value="HTTM_dom"/>
</dbReference>
<dbReference type="Proteomes" id="UP000708148">
    <property type="component" value="Unassembled WGS sequence"/>
</dbReference>
<dbReference type="AlphaFoldDB" id="A0A8S1J772"/>
<evidence type="ECO:0000256" key="6">
    <source>
        <dbReference type="ARBA" id="ARBA00023239"/>
    </source>
</evidence>
<evidence type="ECO:0000256" key="5">
    <source>
        <dbReference type="ARBA" id="ARBA00023157"/>
    </source>
</evidence>
<proteinExistence type="predicted"/>
<dbReference type="GO" id="GO:0012505">
    <property type="term" value="C:endomembrane system"/>
    <property type="evidence" value="ECO:0007669"/>
    <property type="project" value="UniProtKB-SubCell"/>
</dbReference>
<keyword evidence="3 7" id="KW-1133">Transmembrane helix</keyword>
<protein>
    <recommendedName>
        <fullName evidence="8">HTTM-like domain-containing protein</fullName>
    </recommendedName>
</protein>
<keyword evidence="2 7" id="KW-0812">Transmembrane</keyword>
<evidence type="ECO:0000256" key="1">
    <source>
        <dbReference type="ARBA" id="ARBA00004127"/>
    </source>
</evidence>
<evidence type="ECO:0000256" key="2">
    <source>
        <dbReference type="ARBA" id="ARBA00022692"/>
    </source>
</evidence>
<reference evidence="9" key="1">
    <citation type="submission" date="2020-12" db="EMBL/GenBank/DDBJ databases">
        <authorList>
            <person name="Iha C."/>
        </authorList>
    </citation>
    <scope>NUCLEOTIDE SEQUENCE</scope>
</reference>
<dbReference type="PANTHER" id="PTHR12639">
    <property type="entry name" value="VITAMIN K-DEPENDENT GAMMA-CARBOXYLASE"/>
    <property type="match status" value="1"/>
</dbReference>
<dbReference type="GO" id="GO:0008488">
    <property type="term" value="F:gamma-glutamyl carboxylase activity"/>
    <property type="evidence" value="ECO:0007669"/>
    <property type="project" value="InterPro"/>
</dbReference>
<evidence type="ECO:0000256" key="4">
    <source>
        <dbReference type="ARBA" id="ARBA00023136"/>
    </source>
</evidence>
<evidence type="ECO:0000256" key="3">
    <source>
        <dbReference type="ARBA" id="ARBA00022989"/>
    </source>
</evidence>
<feature type="transmembrane region" description="Helical" evidence="7">
    <location>
        <begin position="357"/>
        <end position="378"/>
    </location>
</feature>
<evidence type="ECO:0000256" key="7">
    <source>
        <dbReference type="SAM" id="Phobius"/>
    </source>
</evidence>
<evidence type="ECO:0000259" key="8">
    <source>
        <dbReference type="SMART" id="SM00752"/>
    </source>
</evidence>
<dbReference type="Pfam" id="PF05090">
    <property type="entry name" value="HTTM"/>
    <property type="match status" value="1"/>
</dbReference>
<feature type="transmembrane region" description="Helical" evidence="7">
    <location>
        <begin position="316"/>
        <end position="336"/>
    </location>
</feature>
<dbReference type="EMBL" id="CAJHUC010001656">
    <property type="protein sequence ID" value="CAD7701908.1"/>
    <property type="molecule type" value="Genomic_DNA"/>
</dbReference>
<accession>A0A8S1J772</accession>
<dbReference type="PANTHER" id="PTHR12639:SF7">
    <property type="entry name" value="HTTM DOMAIN-CONTAINING PROTEIN"/>
    <property type="match status" value="1"/>
</dbReference>
<feature type="transmembrane region" description="Helical" evidence="7">
    <location>
        <begin position="410"/>
        <end position="435"/>
    </location>
</feature>
<keyword evidence="5" id="KW-1015">Disulfide bond</keyword>
<name>A0A8S1J772_9CHLO</name>
<feature type="domain" description="HTTM-like" evidence="8">
    <location>
        <begin position="209"/>
        <end position="480"/>
    </location>
</feature>
<organism evidence="9 10">
    <name type="scientific">Ostreobium quekettii</name>
    <dbReference type="NCBI Taxonomy" id="121088"/>
    <lineage>
        <taxon>Eukaryota</taxon>
        <taxon>Viridiplantae</taxon>
        <taxon>Chlorophyta</taxon>
        <taxon>core chlorophytes</taxon>
        <taxon>Ulvophyceae</taxon>
        <taxon>TCBD clade</taxon>
        <taxon>Bryopsidales</taxon>
        <taxon>Ostreobineae</taxon>
        <taxon>Ostreobiaceae</taxon>
        <taxon>Ostreobium</taxon>
    </lineage>
</organism>
<dbReference type="GO" id="GO:0019842">
    <property type="term" value="F:vitamin binding"/>
    <property type="evidence" value="ECO:0007669"/>
    <property type="project" value="TreeGrafter"/>
</dbReference>
<dbReference type="InterPro" id="IPR007782">
    <property type="entry name" value="VKG_COase"/>
</dbReference>
<keyword evidence="10" id="KW-1185">Reference proteome</keyword>
<keyword evidence="6" id="KW-0456">Lyase</keyword>
<feature type="transmembrane region" description="Helical" evidence="7">
    <location>
        <begin position="442"/>
        <end position="464"/>
    </location>
</feature>
<dbReference type="SMART" id="SM00752">
    <property type="entry name" value="HTTM"/>
    <property type="match status" value="1"/>
</dbReference>
<comment type="caution">
    <text evidence="9">The sequence shown here is derived from an EMBL/GenBank/DDBJ whole genome shotgun (WGS) entry which is preliminary data.</text>
</comment>